<name>A0A8H3J018_9LECA</name>
<protein>
    <submittedName>
        <fullName evidence="2">Uncharacterized protein</fullName>
    </submittedName>
</protein>
<reference evidence="2" key="1">
    <citation type="submission" date="2021-03" db="EMBL/GenBank/DDBJ databases">
        <authorList>
            <person name="Tagirdzhanova G."/>
        </authorList>
    </citation>
    <scope>NUCLEOTIDE SEQUENCE</scope>
</reference>
<keyword evidence="1" id="KW-1133">Transmembrane helix</keyword>
<feature type="transmembrane region" description="Helical" evidence="1">
    <location>
        <begin position="163"/>
        <end position="183"/>
    </location>
</feature>
<evidence type="ECO:0000256" key="1">
    <source>
        <dbReference type="SAM" id="Phobius"/>
    </source>
</evidence>
<evidence type="ECO:0000313" key="2">
    <source>
        <dbReference type="EMBL" id="CAF9938195.1"/>
    </source>
</evidence>
<dbReference type="PANTHER" id="PTHR35043">
    <property type="entry name" value="TRANSCRIPTION FACTOR DOMAIN-CONTAINING PROTEIN"/>
    <property type="match status" value="1"/>
</dbReference>
<keyword evidence="1" id="KW-0472">Membrane</keyword>
<dbReference type="OrthoDB" id="3061561at2759"/>
<comment type="caution">
    <text evidence="2">The sequence shown here is derived from an EMBL/GenBank/DDBJ whole genome shotgun (WGS) entry which is preliminary data.</text>
</comment>
<dbReference type="EMBL" id="CAJPDT010000106">
    <property type="protein sequence ID" value="CAF9938195.1"/>
    <property type="molecule type" value="Genomic_DNA"/>
</dbReference>
<keyword evidence="1" id="KW-0812">Transmembrane</keyword>
<sequence length="281" mass="32058">MLTEEMDRYCRPERAAVELDLIAHHMDHDISKYNDDDRNKAENETSLEQVTEHIQASEAGSTTLAPGQFLQGTGFRARTLVETSQLWRDYASLRKAYDVCDQRQPDPPKISLTSQDITRWRMAWRTFQLFNLHRSKEAFDKYKEREVLIPRFKDWPGMALDDLSVALGLSAAAIVYGGLHALAWYAHFDSSTERLLWRISASVVMGGLPIIFVLDTCADRIDDLDLSLRYSIILASAFYAVLLAYILARGYLVVECFISLSHLPSGVYDVPNWATYFPHIS</sequence>
<keyword evidence="3" id="KW-1185">Reference proteome</keyword>
<gene>
    <name evidence="2" type="ORF">IMSHALPRED_000711</name>
</gene>
<dbReference type="Proteomes" id="UP000664534">
    <property type="component" value="Unassembled WGS sequence"/>
</dbReference>
<accession>A0A8H3J018</accession>
<organism evidence="2 3">
    <name type="scientific">Imshaugia aleurites</name>
    <dbReference type="NCBI Taxonomy" id="172621"/>
    <lineage>
        <taxon>Eukaryota</taxon>
        <taxon>Fungi</taxon>
        <taxon>Dikarya</taxon>
        <taxon>Ascomycota</taxon>
        <taxon>Pezizomycotina</taxon>
        <taxon>Lecanoromycetes</taxon>
        <taxon>OSLEUM clade</taxon>
        <taxon>Lecanoromycetidae</taxon>
        <taxon>Lecanorales</taxon>
        <taxon>Lecanorineae</taxon>
        <taxon>Parmeliaceae</taxon>
        <taxon>Imshaugia</taxon>
    </lineage>
</organism>
<feature type="transmembrane region" description="Helical" evidence="1">
    <location>
        <begin position="195"/>
        <end position="214"/>
    </location>
</feature>
<feature type="transmembrane region" description="Helical" evidence="1">
    <location>
        <begin position="226"/>
        <end position="248"/>
    </location>
</feature>
<dbReference type="PANTHER" id="PTHR35043:SF7">
    <property type="entry name" value="TRANSCRIPTION FACTOR DOMAIN-CONTAINING PROTEIN"/>
    <property type="match status" value="1"/>
</dbReference>
<dbReference type="AlphaFoldDB" id="A0A8H3J018"/>
<evidence type="ECO:0000313" key="3">
    <source>
        <dbReference type="Proteomes" id="UP000664534"/>
    </source>
</evidence>
<proteinExistence type="predicted"/>